<dbReference type="Gene3D" id="1.25.40.10">
    <property type="entry name" value="Tetratricopeptide repeat domain"/>
    <property type="match status" value="1"/>
</dbReference>
<dbReference type="PANTHER" id="PTHR10587">
    <property type="entry name" value="GLYCOSYL TRANSFERASE-RELATED"/>
    <property type="match status" value="1"/>
</dbReference>
<keyword evidence="2 4" id="KW-0378">Hydrolase</keyword>
<dbReference type="CDD" id="cd10917">
    <property type="entry name" value="CE4_NodB_like_6s_7s"/>
    <property type="match status" value="1"/>
</dbReference>
<dbReference type="GO" id="GO:0016798">
    <property type="term" value="F:hydrolase activity, acting on glycosyl bonds"/>
    <property type="evidence" value="ECO:0007669"/>
    <property type="project" value="UniProtKB-KW"/>
</dbReference>
<dbReference type="eggNOG" id="COG0457">
    <property type="taxonomic scope" value="Bacteria"/>
</dbReference>
<dbReference type="Pfam" id="PF01522">
    <property type="entry name" value="Polysacc_deac_1"/>
    <property type="match status" value="1"/>
</dbReference>
<keyword evidence="4" id="KW-0119">Carbohydrate metabolism</keyword>
<dbReference type="eggNOG" id="COG0726">
    <property type="taxonomic scope" value="Bacteria"/>
</dbReference>
<dbReference type="PROSITE" id="PS51257">
    <property type="entry name" value="PROKAR_LIPOPROTEIN"/>
    <property type="match status" value="1"/>
</dbReference>
<dbReference type="Proteomes" id="UP000014227">
    <property type="component" value="Chromosome I"/>
</dbReference>
<dbReference type="HOGENOM" id="CLU_451070_0_0_0"/>
<name>S0EV83_CHTCT</name>
<dbReference type="InterPro" id="IPR011990">
    <property type="entry name" value="TPR-like_helical_dom_sf"/>
</dbReference>
<protein>
    <submittedName>
        <fullName evidence="4">Predicted xylanase/chitin deacetylase</fullName>
    </submittedName>
</protein>
<reference evidence="5" key="1">
    <citation type="submission" date="2013-03" db="EMBL/GenBank/DDBJ databases">
        <title>Genome sequence of Chthonomonas calidirosea, the first sequenced genome from the Armatimonadetes phylum (formally candidate division OP10).</title>
        <authorList>
            <person name="Lee K.C.Y."/>
            <person name="Morgan X.C."/>
            <person name="Dunfield P.F."/>
            <person name="Tamas I."/>
            <person name="Houghton K.M."/>
            <person name="Vyssotski M."/>
            <person name="Ryan J.L.J."/>
            <person name="Lagutin K."/>
            <person name="McDonald I.R."/>
            <person name="Stott M.B."/>
        </authorList>
    </citation>
    <scope>NUCLEOTIDE SEQUENCE [LARGE SCALE GENOMIC DNA]</scope>
    <source>
        <strain evidence="5">DSM 23976 / ICMP 18418 / T49</strain>
    </source>
</reference>
<dbReference type="STRING" id="454171.CP488_02224"/>
<keyword evidence="4" id="KW-0624">Polysaccharide degradation</keyword>
<proteinExistence type="predicted"/>
<dbReference type="GO" id="GO:0016020">
    <property type="term" value="C:membrane"/>
    <property type="evidence" value="ECO:0007669"/>
    <property type="project" value="TreeGrafter"/>
</dbReference>
<dbReference type="PANTHER" id="PTHR10587:SF133">
    <property type="entry name" value="CHITIN DEACETYLASE 1-RELATED"/>
    <property type="match status" value="1"/>
</dbReference>
<gene>
    <name evidence="4" type="ORF">CCALI_01866</name>
</gene>
<dbReference type="InterPro" id="IPR050248">
    <property type="entry name" value="Polysacc_deacetylase_ArnD"/>
</dbReference>
<sequence length="605" mass="66092">MLCLSRYVCEPLNRFFRQKSWWTTLGCVCSLLGACRAQATLPEEIALQALQAWNRGTVKQAVQRLKVAFAQNPGDPELLDIYGAMVLCANRFEEAKALFGAALQKDPQDPVALYGSGLLHLARGESARALQDFSLAEAAGGDRTVLETAKLYAQWPKDTSRQPAMPTEEEQNAILAMKGMADYRLGAVKEAQAELKALMKRLPEQGLVNPPAPLMTFHPNHPLNGEVELPIAFHTPAMQNEKGVRGVVTLRPEVVAPNVAYVGYDIDGKPLALVGDPPYSFSWDTRTVPNGLHRVALSLYDANSNLLDRGERIVHVINGFSCHTGPAQERLRAAFWGTFGLQPDASACAEALGMLAQSAGERAEARLWFTWAAATQPSAGIRAKLAAYEALDPKVPICWAVQTSQKVIALTFDDGPKPGVTEALLDTLKRLGVKATFFVIGQHVMQYPDLTRQIAKAGMELANHSFTHPNLKTLSPQAIAQQLMATQAAVEWATGQVPRFLRPPGGDENEKVEKIAHAWGLTLCMWTIDAYDAELVGSMEAAEHVARAVRPGAIVLMHNGKMSTVQALPSLVRTLQRRGYTFVTLSQLLQMGRSQTTPIHLQRGE</sequence>
<dbReference type="SUPFAM" id="SSF88713">
    <property type="entry name" value="Glycoside hydrolase/deacetylase"/>
    <property type="match status" value="1"/>
</dbReference>
<accession>S0EV83</accession>
<dbReference type="KEGG" id="ccz:CCALI_01866"/>
<keyword evidence="1" id="KW-0479">Metal-binding</keyword>
<dbReference type="GO" id="GO:0045493">
    <property type="term" value="P:xylan catabolic process"/>
    <property type="evidence" value="ECO:0007669"/>
    <property type="project" value="UniProtKB-KW"/>
</dbReference>
<dbReference type="SUPFAM" id="SSF48452">
    <property type="entry name" value="TPR-like"/>
    <property type="match status" value="1"/>
</dbReference>
<evidence type="ECO:0000313" key="4">
    <source>
        <dbReference type="EMBL" id="CCW35675.1"/>
    </source>
</evidence>
<evidence type="ECO:0000313" key="5">
    <source>
        <dbReference type="Proteomes" id="UP000014227"/>
    </source>
</evidence>
<dbReference type="OrthoDB" id="3521160at2"/>
<dbReference type="Gene3D" id="3.20.20.370">
    <property type="entry name" value="Glycoside hydrolase/deacetylase"/>
    <property type="match status" value="1"/>
</dbReference>
<dbReference type="GO" id="GO:0046872">
    <property type="term" value="F:metal ion binding"/>
    <property type="evidence" value="ECO:0007669"/>
    <property type="project" value="UniProtKB-KW"/>
</dbReference>
<evidence type="ECO:0000256" key="1">
    <source>
        <dbReference type="ARBA" id="ARBA00022723"/>
    </source>
</evidence>
<feature type="domain" description="NodB homology" evidence="3">
    <location>
        <begin position="406"/>
        <end position="583"/>
    </location>
</feature>
<keyword evidence="5" id="KW-1185">Reference proteome</keyword>
<dbReference type="InterPro" id="IPR002509">
    <property type="entry name" value="NODB_dom"/>
</dbReference>
<dbReference type="GO" id="GO:0016810">
    <property type="term" value="F:hydrolase activity, acting on carbon-nitrogen (but not peptide) bonds"/>
    <property type="evidence" value="ECO:0007669"/>
    <property type="project" value="InterPro"/>
</dbReference>
<keyword evidence="4" id="KW-0858">Xylan degradation</keyword>
<dbReference type="PROSITE" id="PS51677">
    <property type="entry name" value="NODB"/>
    <property type="match status" value="1"/>
</dbReference>
<dbReference type="InParanoid" id="S0EV83"/>
<dbReference type="AlphaFoldDB" id="S0EV83"/>
<organism evidence="4 5">
    <name type="scientific">Chthonomonas calidirosea (strain DSM 23976 / ICMP 18418 / T49)</name>
    <dbReference type="NCBI Taxonomy" id="1303518"/>
    <lineage>
        <taxon>Bacteria</taxon>
        <taxon>Bacillati</taxon>
        <taxon>Armatimonadota</taxon>
        <taxon>Chthonomonadia</taxon>
        <taxon>Chthonomonadales</taxon>
        <taxon>Chthonomonadaceae</taxon>
        <taxon>Chthonomonas</taxon>
    </lineage>
</organism>
<dbReference type="InterPro" id="IPR011330">
    <property type="entry name" value="Glyco_hydro/deAcase_b/a-brl"/>
</dbReference>
<dbReference type="EMBL" id="HF951689">
    <property type="protein sequence ID" value="CCW35675.1"/>
    <property type="molecule type" value="Genomic_DNA"/>
</dbReference>
<evidence type="ECO:0000259" key="3">
    <source>
        <dbReference type="PROSITE" id="PS51677"/>
    </source>
</evidence>
<dbReference type="PATRIC" id="fig|1303518.3.peg.1924"/>
<keyword evidence="4" id="KW-0326">Glycosidase</keyword>
<evidence type="ECO:0000256" key="2">
    <source>
        <dbReference type="ARBA" id="ARBA00022801"/>
    </source>
</evidence>